<dbReference type="Proteomes" id="UP000257109">
    <property type="component" value="Unassembled WGS sequence"/>
</dbReference>
<evidence type="ECO:0000313" key="3">
    <source>
        <dbReference type="Proteomes" id="UP000257109"/>
    </source>
</evidence>
<proteinExistence type="predicted"/>
<feature type="region of interest" description="Disordered" evidence="1">
    <location>
        <begin position="312"/>
        <end position="336"/>
    </location>
</feature>
<feature type="non-terminal residue" evidence="2">
    <location>
        <position position="1"/>
    </location>
</feature>
<dbReference type="EMBL" id="QJKJ01008124">
    <property type="protein sequence ID" value="RDX80744.1"/>
    <property type="molecule type" value="Genomic_DNA"/>
</dbReference>
<sequence>MILSINGNAYQKKHATQFLYEASNYDAPTNLFKADVSKPANSFTAASTASPSFTASSLLGACSNKLGSETIEFSNCFSTASPYSRKDLKARHKKLVPEVLLLDQSKPCFRHPFQKLLQKQLPILRGSLGPNDFSKLSDTCSLTMKDQGIIRELTRVNTPQQKGLQSETIVIFLRYKTKLVVKGYTQIFGIDYEEKFARDKNEYSDDKTKRLTLKESLTTHFEMKELEKLKYFLEIEVAYSKKDNFIFQKKYVLDLLKEIGKFGMQDYTVKRLTSSRTIAAIKAIKRFRLNSRPLKSTAADLQMKEIKGKLTAKKPPAPLPASTTIWKPSNGFSVDK</sequence>
<comment type="caution">
    <text evidence="2">The sequence shown here is derived from an EMBL/GenBank/DDBJ whole genome shotgun (WGS) entry which is preliminary data.</text>
</comment>
<organism evidence="2 3">
    <name type="scientific">Mucuna pruriens</name>
    <name type="common">Velvet bean</name>
    <name type="synonym">Dolichos pruriens</name>
    <dbReference type="NCBI Taxonomy" id="157652"/>
    <lineage>
        <taxon>Eukaryota</taxon>
        <taxon>Viridiplantae</taxon>
        <taxon>Streptophyta</taxon>
        <taxon>Embryophyta</taxon>
        <taxon>Tracheophyta</taxon>
        <taxon>Spermatophyta</taxon>
        <taxon>Magnoliopsida</taxon>
        <taxon>eudicotyledons</taxon>
        <taxon>Gunneridae</taxon>
        <taxon>Pentapetalae</taxon>
        <taxon>rosids</taxon>
        <taxon>fabids</taxon>
        <taxon>Fabales</taxon>
        <taxon>Fabaceae</taxon>
        <taxon>Papilionoideae</taxon>
        <taxon>50 kb inversion clade</taxon>
        <taxon>NPAAA clade</taxon>
        <taxon>indigoferoid/millettioid clade</taxon>
        <taxon>Phaseoleae</taxon>
        <taxon>Mucuna</taxon>
    </lineage>
</organism>
<reference evidence="2" key="1">
    <citation type="submission" date="2018-05" db="EMBL/GenBank/DDBJ databases">
        <title>Draft genome of Mucuna pruriens seed.</title>
        <authorList>
            <person name="Nnadi N.E."/>
            <person name="Vos R."/>
            <person name="Hasami M.H."/>
            <person name="Devisetty U.K."/>
            <person name="Aguiy J.C."/>
        </authorList>
    </citation>
    <scope>NUCLEOTIDE SEQUENCE [LARGE SCALE GENOMIC DNA]</scope>
    <source>
        <strain evidence="2">JCA_2017</strain>
    </source>
</reference>
<feature type="compositionally biased region" description="Polar residues" evidence="1">
    <location>
        <begin position="325"/>
        <end position="336"/>
    </location>
</feature>
<evidence type="ECO:0000256" key="1">
    <source>
        <dbReference type="SAM" id="MobiDB-lite"/>
    </source>
</evidence>
<evidence type="ECO:0000313" key="2">
    <source>
        <dbReference type="EMBL" id="RDX80744.1"/>
    </source>
</evidence>
<gene>
    <name evidence="2" type="ORF">CR513_38676</name>
</gene>
<keyword evidence="3" id="KW-1185">Reference proteome</keyword>
<evidence type="ECO:0008006" key="4">
    <source>
        <dbReference type="Google" id="ProtNLM"/>
    </source>
</evidence>
<protein>
    <recommendedName>
        <fullName evidence="4">Reverse transcriptase Ty1/copia-type domain-containing protein</fullName>
    </recommendedName>
</protein>
<accession>A0A371FQX7</accession>
<dbReference type="AlphaFoldDB" id="A0A371FQX7"/>
<dbReference type="OrthoDB" id="128382at2759"/>
<name>A0A371FQX7_MUCPR</name>